<evidence type="ECO:0000313" key="10">
    <source>
        <dbReference type="Proteomes" id="UP000824002"/>
    </source>
</evidence>
<proteinExistence type="inferred from homology"/>
<dbReference type="InterPro" id="IPR035906">
    <property type="entry name" value="MetI-like_sf"/>
</dbReference>
<evidence type="ECO:0000256" key="1">
    <source>
        <dbReference type="ARBA" id="ARBA00004651"/>
    </source>
</evidence>
<keyword evidence="6 7" id="KW-0472">Membrane</keyword>
<gene>
    <name evidence="9" type="ORF">IAB51_00230</name>
</gene>
<dbReference type="Pfam" id="PF00528">
    <property type="entry name" value="BPD_transp_1"/>
    <property type="match status" value="1"/>
</dbReference>
<feature type="transmembrane region" description="Helical" evidence="7">
    <location>
        <begin position="489"/>
        <end position="511"/>
    </location>
</feature>
<sequence>MFRRLFGIQEKERDILKEEQMQSPFRTIVRNFVSNKVSMFGTIVFILIFLTVFIGSAIYPLDVNFQDTTQQNVSPGFNMMSIPKELKGNAQQISVGATFSVGIDQNGKLYQWGKLSDKLKKMPDTSVKYTQVSAGFNHALALTEDGNVVTWGYDRLGLNNIPFEVKDATDVKQILAGYQMSFVVTEGGQLYYWGNPNAMPIAVSDELQGNIDKVVANLSTAFALTKDGQVVMLTNSTTPFANIPEDIQGQVVDIAANDRAAAAVTADGQIHVWGTNDYNLFEVPEAVQGNAAAIAGGRFHFSVLTNDGTVYSWGNDMYNQSSAPELSNITQLDAGYFQNYAIDADGNVTGWGLKGYLFGTDQYGRDVALRMLAGGRMTMTIGAIAVIISTIIGIIVGGISGYYGGWIDNALMRLTEIVMSIPFLPLAIVLSSIVGNRLSEVGRISMIMVILGLLSWPGLARLIRAQVLSAREQEYVTAAKAMGIREFTLIFRHILPNVITVVIVNTTLSFATCLLTESSLSFIGFGVVEPSPTWGNMLNSAQSSDVIANMWWRWVFPSIALSLAVVSINLIGDGMRDAIDPKSNER</sequence>
<dbReference type="InterPro" id="IPR009091">
    <property type="entry name" value="RCC1/BLIP-II"/>
</dbReference>
<organism evidence="9 10">
    <name type="scientific">Candidatus Merdivicinus excrementipullorum</name>
    <dbReference type="NCBI Taxonomy" id="2840867"/>
    <lineage>
        <taxon>Bacteria</taxon>
        <taxon>Bacillati</taxon>
        <taxon>Bacillota</taxon>
        <taxon>Clostridia</taxon>
        <taxon>Eubacteriales</taxon>
        <taxon>Oscillospiraceae</taxon>
        <taxon>Oscillospiraceae incertae sedis</taxon>
        <taxon>Candidatus Merdivicinus</taxon>
    </lineage>
</organism>
<keyword evidence="2 7" id="KW-0813">Transport</keyword>
<accession>A0A9D1FK76</accession>
<reference evidence="9" key="2">
    <citation type="journal article" date="2021" name="PeerJ">
        <title>Extensive microbial diversity within the chicken gut microbiome revealed by metagenomics and culture.</title>
        <authorList>
            <person name="Gilroy R."/>
            <person name="Ravi A."/>
            <person name="Getino M."/>
            <person name="Pursley I."/>
            <person name="Horton D.L."/>
            <person name="Alikhan N.F."/>
            <person name="Baker D."/>
            <person name="Gharbi K."/>
            <person name="Hall N."/>
            <person name="Watson M."/>
            <person name="Adriaenssens E.M."/>
            <person name="Foster-Nyarko E."/>
            <person name="Jarju S."/>
            <person name="Secka A."/>
            <person name="Antonio M."/>
            <person name="Oren A."/>
            <person name="Chaudhuri R.R."/>
            <person name="La Ragione R."/>
            <person name="Hildebrand F."/>
            <person name="Pallen M.J."/>
        </authorList>
    </citation>
    <scope>NUCLEOTIDE SEQUENCE</scope>
    <source>
        <strain evidence="9">CHK199-13235</strain>
    </source>
</reference>
<comment type="subcellular location">
    <subcellularLocation>
        <location evidence="1 7">Cell membrane</location>
        <topology evidence="1 7">Multi-pass membrane protein</topology>
    </subcellularLocation>
</comment>
<dbReference type="Proteomes" id="UP000824002">
    <property type="component" value="Unassembled WGS sequence"/>
</dbReference>
<dbReference type="PANTHER" id="PTHR43386">
    <property type="entry name" value="OLIGOPEPTIDE TRANSPORT SYSTEM PERMEASE PROTEIN APPC"/>
    <property type="match status" value="1"/>
</dbReference>
<evidence type="ECO:0000256" key="6">
    <source>
        <dbReference type="ARBA" id="ARBA00023136"/>
    </source>
</evidence>
<feature type="transmembrane region" description="Helical" evidence="7">
    <location>
        <begin position="381"/>
        <end position="405"/>
    </location>
</feature>
<dbReference type="InterPro" id="IPR025966">
    <property type="entry name" value="OppC_N"/>
</dbReference>
<dbReference type="GO" id="GO:0005886">
    <property type="term" value="C:plasma membrane"/>
    <property type="evidence" value="ECO:0007669"/>
    <property type="project" value="UniProtKB-SubCell"/>
</dbReference>
<comment type="caution">
    <text evidence="9">The sequence shown here is derived from an EMBL/GenBank/DDBJ whole genome shotgun (WGS) entry which is preliminary data.</text>
</comment>
<dbReference type="Pfam" id="PF13540">
    <property type="entry name" value="RCC1_2"/>
    <property type="match status" value="3"/>
</dbReference>
<keyword evidence="5 7" id="KW-1133">Transmembrane helix</keyword>
<evidence type="ECO:0000313" key="9">
    <source>
        <dbReference type="EMBL" id="HIS75214.1"/>
    </source>
</evidence>
<dbReference type="Gene3D" id="2.130.10.30">
    <property type="entry name" value="Regulator of chromosome condensation 1/beta-lactamase-inhibitor protein II"/>
    <property type="match status" value="2"/>
</dbReference>
<dbReference type="GO" id="GO:0055085">
    <property type="term" value="P:transmembrane transport"/>
    <property type="evidence" value="ECO:0007669"/>
    <property type="project" value="InterPro"/>
</dbReference>
<evidence type="ECO:0000256" key="3">
    <source>
        <dbReference type="ARBA" id="ARBA00022475"/>
    </source>
</evidence>
<protein>
    <submittedName>
        <fullName evidence="9">ABC transporter permease subunit</fullName>
    </submittedName>
</protein>
<feature type="transmembrane region" description="Helical" evidence="7">
    <location>
        <begin position="551"/>
        <end position="572"/>
    </location>
</feature>
<dbReference type="EMBL" id="DVJP01000003">
    <property type="protein sequence ID" value="HIS75214.1"/>
    <property type="molecule type" value="Genomic_DNA"/>
</dbReference>
<dbReference type="PROSITE" id="PS00626">
    <property type="entry name" value="RCC1_2"/>
    <property type="match status" value="1"/>
</dbReference>
<dbReference type="InterPro" id="IPR000408">
    <property type="entry name" value="Reg_chr_condens"/>
</dbReference>
<dbReference type="SUPFAM" id="SSF161098">
    <property type="entry name" value="MetI-like"/>
    <property type="match status" value="1"/>
</dbReference>
<dbReference type="AlphaFoldDB" id="A0A9D1FK76"/>
<evidence type="ECO:0000259" key="8">
    <source>
        <dbReference type="PROSITE" id="PS50928"/>
    </source>
</evidence>
<dbReference type="Gene3D" id="1.10.3720.10">
    <property type="entry name" value="MetI-like"/>
    <property type="match status" value="1"/>
</dbReference>
<dbReference type="InterPro" id="IPR000515">
    <property type="entry name" value="MetI-like"/>
</dbReference>
<feature type="transmembrane region" description="Helical" evidence="7">
    <location>
        <begin position="417"/>
        <end position="435"/>
    </location>
</feature>
<name>A0A9D1FK76_9FIRM</name>
<reference evidence="9" key="1">
    <citation type="submission" date="2020-10" db="EMBL/GenBank/DDBJ databases">
        <authorList>
            <person name="Gilroy R."/>
        </authorList>
    </citation>
    <scope>NUCLEOTIDE SEQUENCE</scope>
    <source>
        <strain evidence="9">CHK199-13235</strain>
    </source>
</reference>
<dbReference type="SUPFAM" id="SSF50985">
    <property type="entry name" value="RCC1/BLIP-II"/>
    <property type="match status" value="1"/>
</dbReference>
<feature type="domain" description="ABC transmembrane type-1" evidence="8">
    <location>
        <begin position="375"/>
        <end position="572"/>
    </location>
</feature>
<feature type="transmembrane region" description="Helical" evidence="7">
    <location>
        <begin position="40"/>
        <end position="61"/>
    </location>
</feature>
<dbReference type="PANTHER" id="PTHR43386:SF1">
    <property type="entry name" value="D,D-DIPEPTIDE TRANSPORT SYSTEM PERMEASE PROTEIN DDPC-RELATED"/>
    <property type="match status" value="1"/>
</dbReference>
<evidence type="ECO:0000256" key="4">
    <source>
        <dbReference type="ARBA" id="ARBA00022692"/>
    </source>
</evidence>
<evidence type="ECO:0000256" key="5">
    <source>
        <dbReference type="ARBA" id="ARBA00022989"/>
    </source>
</evidence>
<dbReference type="PROSITE" id="PS50928">
    <property type="entry name" value="ABC_TM1"/>
    <property type="match status" value="1"/>
</dbReference>
<comment type="similarity">
    <text evidence="7">Belongs to the binding-protein-dependent transport system permease family.</text>
</comment>
<keyword evidence="4 7" id="KW-0812">Transmembrane</keyword>
<evidence type="ECO:0000256" key="2">
    <source>
        <dbReference type="ARBA" id="ARBA00022448"/>
    </source>
</evidence>
<dbReference type="Pfam" id="PF12911">
    <property type="entry name" value="OppC_N"/>
    <property type="match status" value="1"/>
</dbReference>
<dbReference type="PROSITE" id="PS50012">
    <property type="entry name" value="RCC1_3"/>
    <property type="match status" value="2"/>
</dbReference>
<dbReference type="CDD" id="cd06261">
    <property type="entry name" value="TM_PBP2"/>
    <property type="match status" value="1"/>
</dbReference>
<feature type="transmembrane region" description="Helical" evidence="7">
    <location>
        <begin position="441"/>
        <end position="463"/>
    </location>
</feature>
<dbReference type="InterPro" id="IPR050366">
    <property type="entry name" value="BP-dependent_transpt_permease"/>
</dbReference>
<evidence type="ECO:0000256" key="7">
    <source>
        <dbReference type="RuleBase" id="RU363032"/>
    </source>
</evidence>
<keyword evidence="3" id="KW-1003">Cell membrane</keyword>